<keyword evidence="3" id="KW-1185">Reference proteome</keyword>
<comment type="caution">
    <text evidence="2">The sequence shown here is derived from an EMBL/GenBank/DDBJ whole genome shotgun (WGS) entry which is preliminary data.</text>
</comment>
<organism evidence="2 3">
    <name type="scientific">Acidiphilium iwatense</name>
    <dbReference type="NCBI Taxonomy" id="768198"/>
    <lineage>
        <taxon>Bacteria</taxon>
        <taxon>Pseudomonadati</taxon>
        <taxon>Pseudomonadota</taxon>
        <taxon>Alphaproteobacteria</taxon>
        <taxon>Acetobacterales</taxon>
        <taxon>Acidocellaceae</taxon>
        <taxon>Acidiphilium</taxon>
    </lineage>
</organism>
<accession>A0ABS9DY19</accession>
<protein>
    <submittedName>
        <fullName evidence="2">Uncharacterized protein</fullName>
    </submittedName>
</protein>
<feature type="region of interest" description="Disordered" evidence="1">
    <location>
        <begin position="1"/>
        <end position="50"/>
    </location>
</feature>
<feature type="compositionally biased region" description="Polar residues" evidence="1">
    <location>
        <begin position="24"/>
        <end position="43"/>
    </location>
</feature>
<dbReference type="Proteomes" id="UP001521209">
    <property type="component" value="Unassembled WGS sequence"/>
</dbReference>
<proteinExistence type="predicted"/>
<sequence>MSRTGKAIAVSGARSNDPMVRQRGVSSCSATARRSHTDGQVTSRECRLGV</sequence>
<dbReference type="RefSeq" id="WP_235703819.1">
    <property type="nucleotide sequence ID" value="NZ_JAKGBZ010000011.1"/>
</dbReference>
<name>A0ABS9DY19_9PROT</name>
<evidence type="ECO:0000313" key="2">
    <source>
        <dbReference type="EMBL" id="MCF3946586.1"/>
    </source>
</evidence>
<dbReference type="EMBL" id="JAKGBZ010000011">
    <property type="protein sequence ID" value="MCF3946586.1"/>
    <property type="molecule type" value="Genomic_DNA"/>
</dbReference>
<evidence type="ECO:0000313" key="3">
    <source>
        <dbReference type="Proteomes" id="UP001521209"/>
    </source>
</evidence>
<reference evidence="2 3" key="1">
    <citation type="submission" date="2022-01" db="EMBL/GenBank/DDBJ databases">
        <authorList>
            <person name="Won M."/>
            <person name="Kim S.-J."/>
            <person name="Kwon S.-W."/>
        </authorList>
    </citation>
    <scope>NUCLEOTIDE SEQUENCE [LARGE SCALE GENOMIC DNA]</scope>
    <source>
        <strain evidence="2 3">KCTC 23505</strain>
    </source>
</reference>
<gene>
    <name evidence="2" type="ORF">L2A60_07810</name>
</gene>
<evidence type="ECO:0000256" key="1">
    <source>
        <dbReference type="SAM" id="MobiDB-lite"/>
    </source>
</evidence>